<dbReference type="PROSITE" id="PS00156">
    <property type="entry name" value="OMPDECASE"/>
    <property type="match status" value="1"/>
</dbReference>
<dbReference type="KEGG" id="teu:TEU_00175"/>
<dbReference type="InterPro" id="IPR011060">
    <property type="entry name" value="RibuloseP-bd_barrel"/>
</dbReference>
<feature type="binding site" evidence="5">
    <location>
        <begin position="169"/>
        <end position="179"/>
    </location>
    <ligand>
        <name>substrate</name>
    </ligand>
</feature>
<keyword evidence="4 5" id="KW-0456">Lyase</keyword>
<keyword evidence="2 5" id="KW-0210">Decarboxylase</keyword>
<evidence type="ECO:0000256" key="1">
    <source>
        <dbReference type="ARBA" id="ARBA00004861"/>
    </source>
</evidence>
<feature type="binding site" evidence="5 7">
    <location>
        <position position="116"/>
    </location>
    <ligand>
        <name>substrate</name>
    </ligand>
</feature>
<dbReference type="SUPFAM" id="SSF51366">
    <property type="entry name" value="Ribulose-phoshate binding barrel"/>
    <property type="match status" value="1"/>
</dbReference>
<evidence type="ECO:0000313" key="10">
    <source>
        <dbReference type="EMBL" id="AIU68875.1"/>
    </source>
</evidence>
<evidence type="ECO:0000256" key="6">
    <source>
        <dbReference type="PIRSR" id="PIRSR614732-1"/>
    </source>
</evidence>
<keyword evidence="3 5" id="KW-0665">Pyrimidine biosynthesis</keyword>
<evidence type="ECO:0000256" key="2">
    <source>
        <dbReference type="ARBA" id="ARBA00022793"/>
    </source>
</evidence>
<dbReference type="OrthoDB" id="94124at2157"/>
<dbReference type="InterPro" id="IPR047595">
    <property type="entry name" value="OMPdecase_arc"/>
</dbReference>
<dbReference type="STRING" id="1505907.TEU_00175"/>
<dbReference type="GO" id="GO:0005829">
    <property type="term" value="C:cytosol"/>
    <property type="evidence" value="ECO:0007669"/>
    <property type="project" value="TreeGrafter"/>
</dbReference>
<accession>A0A097QQY4</accession>
<feature type="active site" description="Proton donor" evidence="5">
    <location>
        <position position="66"/>
    </location>
</feature>
<dbReference type="Proteomes" id="UP000029980">
    <property type="component" value="Chromosome"/>
</dbReference>
<feature type="binding site" evidence="5 7">
    <location>
        <position position="193"/>
    </location>
    <ligand>
        <name>substrate</name>
    </ligand>
</feature>
<keyword evidence="11" id="KW-1185">Reference proteome</keyword>
<dbReference type="HAMAP" id="MF_01200_A">
    <property type="entry name" value="OMPdecase_type1_A"/>
    <property type="match status" value="1"/>
</dbReference>
<sequence>MSGNNESRLILALDVYERERALKIAEQTAEYLWAIKVNWPLIIGSGLGIVTELKDATGLPIIADLKLADIPNTNRLIASRVFEAGADYIIAHGFVGSDSVRAVMELGKTIIVVEMSHPGAKEFIQPATDKLVELANRLEPFGVIAPATRPERVAYIRSRLNSEVKILTPGVGAQGGKAGEVLKAGADYIIVGRSIYASENPRESARRLYEETMEV</sequence>
<dbReference type="PANTHER" id="PTHR32119:SF2">
    <property type="entry name" value="OROTIDINE 5'-PHOSPHATE DECARBOXYLASE"/>
    <property type="match status" value="1"/>
</dbReference>
<dbReference type="HOGENOM" id="CLU_067069_2_0_2"/>
<evidence type="ECO:0000256" key="7">
    <source>
        <dbReference type="PIRSR" id="PIRSR614732-2"/>
    </source>
</evidence>
<evidence type="ECO:0000256" key="8">
    <source>
        <dbReference type="RuleBase" id="RU000512"/>
    </source>
</evidence>
<feature type="binding site" evidence="5 7">
    <location>
        <position position="192"/>
    </location>
    <ligand>
        <name>substrate</name>
    </ligand>
</feature>
<feature type="active site" description="For OMPdecase activity" evidence="6">
    <location>
        <position position="64"/>
    </location>
</feature>
<organism evidence="10 11">
    <name type="scientific">Thermococcus eurythermalis</name>
    <dbReference type="NCBI Taxonomy" id="1505907"/>
    <lineage>
        <taxon>Archaea</taxon>
        <taxon>Methanobacteriati</taxon>
        <taxon>Methanobacteriota</taxon>
        <taxon>Thermococci</taxon>
        <taxon>Thermococcales</taxon>
        <taxon>Thermococcaceae</taxon>
        <taxon>Thermococcus</taxon>
    </lineage>
</organism>
<feature type="binding site" evidence="5 7">
    <location>
        <position position="14"/>
    </location>
    <ligand>
        <name>substrate</name>
    </ligand>
</feature>
<dbReference type="SMART" id="SM00934">
    <property type="entry name" value="OMPdecase"/>
    <property type="match status" value="1"/>
</dbReference>
<dbReference type="Gene3D" id="3.20.20.70">
    <property type="entry name" value="Aldolase class I"/>
    <property type="match status" value="1"/>
</dbReference>
<dbReference type="RefSeq" id="WP_050001861.1">
    <property type="nucleotide sequence ID" value="NZ_CP008887.1"/>
</dbReference>
<evidence type="ECO:0000259" key="9">
    <source>
        <dbReference type="SMART" id="SM00934"/>
    </source>
</evidence>
<comment type="function">
    <text evidence="5">Catalyzes the decarboxylation of orotidine 5'-monophosphate (OMP) to uridine 5'-monophosphate (UMP).</text>
</comment>
<name>A0A097QQY4_9EURY</name>
<dbReference type="InterPro" id="IPR014732">
    <property type="entry name" value="OMPdecase"/>
</dbReference>
<dbReference type="NCBIfam" id="NF010386">
    <property type="entry name" value="PRK13813.1"/>
    <property type="match status" value="1"/>
</dbReference>
<comment type="similarity">
    <text evidence="5">Belongs to the OMP decarboxylase family. Type 1 subfamily.</text>
</comment>
<evidence type="ECO:0000256" key="5">
    <source>
        <dbReference type="HAMAP-Rule" id="MF_01200"/>
    </source>
</evidence>
<dbReference type="AlphaFoldDB" id="A0A097QQY4"/>
<evidence type="ECO:0000313" key="11">
    <source>
        <dbReference type="Proteomes" id="UP000029980"/>
    </source>
</evidence>
<dbReference type="PANTHER" id="PTHR32119">
    <property type="entry name" value="OROTIDINE 5'-PHOSPHATE DECARBOXYLASE"/>
    <property type="match status" value="1"/>
</dbReference>
<feature type="active site" description="For OMPdecase activity" evidence="6">
    <location>
        <position position="66"/>
    </location>
</feature>
<evidence type="ECO:0000256" key="4">
    <source>
        <dbReference type="ARBA" id="ARBA00023239"/>
    </source>
</evidence>
<dbReference type="CDD" id="cd04725">
    <property type="entry name" value="OMP_decarboxylase_like"/>
    <property type="match status" value="1"/>
</dbReference>
<dbReference type="InterPro" id="IPR018089">
    <property type="entry name" value="OMPdecase_AS"/>
</dbReference>
<comment type="subunit">
    <text evidence="5">Homodimer.</text>
</comment>
<dbReference type="Pfam" id="PF00215">
    <property type="entry name" value="OMPdecase"/>
    <property type="match status" value="1"/>
</dbReference>
<comment type="catalytic activity">
    <reaction evidence="5 8">
        <text>orotidine 5'-phosphate + H(+) = UMP + CO2</text>
        <dbReference type="Rhea" id="RHEA:11596"/>
        <dbReference type="ChEBI" id="CHEBI:15378"/>
        <dbReference type="ChEBI" id="CHEBI:16526"/>
        <dbReference type="ChEBI" id="CHEBI:57538"/>
        <dbReference type="ChEBI" id="CHEBI:57865"/>
        <dbReference type="EC" id="4.1.1.23"/>
    </reaction>
</comment>
<feature type="active site" description="For OMPdecase activity" evidence="6">
    <location>
        <position position="69"/>
    </location>
</feature>
<feature type="binding site" evidence="5 7">
    <location>
        <position position="36"/>
    </location>
    <ligand>
        <name>substrate</name>
    </ligand>
</feature>
<dbReference type="EC" id="4.1.1.23" evidence="5"/>
<gene>
    <name evidence="5" type="primary">pyrF</name>
    <name evidence="10" type="ORF">TEU_00175</name>
</gene>
<dbReference type="GO" id="GO:0044205">
    <property type="term" value="P:'de novo' UMP biosynthetic process"/>
    <property type="evidence" value="ECO:0007669"/>
    <property type="project" value="UniProtKB-UniRule"/>
</dbReference>
<protein>
    <recommendedName>
        <fullName evidence="5">Orotidine 5'-phosphate decarboxylase</fullName>
        <ecNumber evidence="5">4.1.1.23</ecNumber>
    </recommendedName>
    <alternativeName>
        <fullName evidence="5">OMP decarboxylase</fullName>
        <shortName evidence="5">OMPDCase</shortName>
        <shortName evidence="5">OMPdecase</shortName>
    </alternativeName>
</protein>
<proteinExistence type="inferred from homology"/>
<dbReference type="GeneID" id="25151845"/>
<dbReference type="InterPro" id="IPR001754">
    <property type="entry name" value="OMPdeCOase_dom"/>
</dbReference>
<dbReference type="NCBIfam" id="TIGR01740">
    <property type="entry name" value="pyrF"/>
    <property type="match status" value="1"/>
</dbReference>
<evidence type="ECO:0000256" key="3">
    <source>
        <dbReference type="ARBA" id="ARBA00022975"/>
    </source>
</evidence>
<reference evidence="10 11" key="1">
    <citation type="journal article" date="2015" name="Int. J. Syst. Evol. Microbiol.">
        <title>Thermococcus eurythermalis sp. nov., a conditional piezophilic hyperthermophilic archaeon with a wide temperature range isolated from an oil-immersed chimney in the Guaymas Basin.</title>
        <authorList>
            <person name="Zhao W."/>
            <person name="Zeng X."/>
            <person name="Xiao X."/>
        </authorList>
    </citation>
    <scope>NUCLEOTIDE SEQUENCE [LARGE SCALE GENOMIC DNA]</scope>
    <source>
        <strain evidence="10 11">A501</strain>
    </source>
</reference>
<dbReference type="InterPro" id="IPR013785">
    <property type="entry name" value="Aldolase_TIM"/>
</dbReference>
<dbReference type="GO" id="GO:0006207">
    <property type="term" value="P:'de novo' pyrimidine nucleobase biosynthetic process"/>
    <property type="evidence" value="ECO:0007669"/>
    <property type="project" value="InterPro"/>
</dbReference>
<comment type="pathway">
    <text evidence="1 5 8">Pyrimidine metabolism; UMP biosynthesis via de novo pathway; UMP from orotate: step 2/2.</text>
</comment>
<dbReference type="GO" id="GO:0004590">
    <property type="term" value="F:orotidine-5'-phosphate decarboxylase activity"/>
    <property type="evidence" value="ECO:0007669"/>
    <property type="project" value="UniProtKB-UniRule"/>
</dbReference>
<feature type="domain" description="Orotidine 5'-phosphate decarboxylase" evidence="9">
    <location>
        <begin position="8"/>
        <end position="208"/>
    </location>
</feature>
<dbReference type="EMBL" id="CP008887">
    <property type="protein sequence ID" value="AIU68875.1"/>
    <property type="molecule type" value="Genomic_DNA"/>
</dbReference>
<dbReference type="UniPathway" id="UPA00070">
    <property type="reaction ID" value="UER00120"/>
</dbReference>
<feature type="binding site" evidence="5">
    <location>
        <begin position="64"/>
        <end position="73"/>
    </location>
    <ligand>
        <name>substrate</name>
    </ligand>
</feature>